<sequence>MDGLPRPMGSASSNNCNREYCRRSLLGQARECDRILTYIGLILLSKLGY</sequence>
<evidence type="ECO:0000313" key="2">
    <source>
        <dbReference type="Proteomes" id="UP000629098"/>
    </source>
</evidence>
<protein>
    <submittedName>
        <fullName evidence="1">Uncharacterized protein</fullName>
    </submittedName>
</protein>
<comment type="caution">
    <text evidence="1">The sequence shown here is derived from an EMBL/GenBank/DDBJ whole genome shotgun (WGS) entry which is preliminary data.</text>
</comment>
<evidence type="ECO:0000313" key="1">
    <source>
        <dbReference type="EMBL" id="MBD2778669.1"/>
    </source>
</evidence>
<organism evidence="1 2">
    <name type="scientific">Iningainema tapete BLCC-T55</name>
    <dbReference type="NCBI Taxonomy" id="2748662"/>
    <lineage>
        <taxon>Bacteria</taxon>
        <taxon>Bacillati</taxon>
        <taxon>Cyanobacteriota</taxon>
        <taxon>Cyanophyceae</taxon>
        <taxon>Nostocales</taxon>
        <taxon>Scytonemataceae</taxon>
        <taxon>Iningainema tapete</taxon>
    </lineage>
</organism>
<dbReference type="AlphaFoldDB" id="A0A8J6XUD5"/>
<dbReference type="Proteomes" id="UP000629098">
    <property type="component" value="Unassembled WGS sequence"/>
</dbReference>
<proteinExistence type="predicted"/>
<keyword evidence="2" id="KW-1185">Reference proteome</keyword>
<dbReference type="RefSeq" id="WP_190838639.1">
    <property type="nucleotide sequence ID" value="NZ_CAWPPI010000132.1"/>
</dbReference>
<dbReference type="EMBL" id="JACXAE010000132">
    <property type="protein sequence ID" value="MBD2778669.1"/>
    <property type="molecule type" value="Genomic_DNA"/>
</dbReference>
<name>A0A8J6XUD5_9CYAN</name>
<gene>
    <name evidence="1" type="ORF">ICL16_43155</name>
</gene>
<reference evidence="1" key="1">
    <citation type="submission" date="2020-09" db="EMBL/GenBank/DDBJ databases">
        <title>Iningainema tapete sp. nov. (Scytonemataceae, Cyanobacteria) from greenhouses in central Florida (USA) produces two types of nodularin with biosynthetic potential for microcystin-LR and anabaenopeptins.</title>
        <authorList>
            <person name="Berthold D.E."/>
            <person name="Lefler F.W."/>
            <person name="Huang I.-S."/>
            <person name="Abdulla H."/>
            <person name="Zimba P.V."/>
            <person name="Laughinghouse H.D. IV."/>
        </authorList>
    </citation>
    <scope>NUCLEOTIDE SEQUENCE</scope>
    <source>
        <strain evidence="1">BLCCT55</strain>
    </source>
</reference>
<accession>A0A8J6XUD5</accession>